<keyword evidence="2" id="KW-0863">Zinc-finger</keyword>
<evidence type="ECO:0000256" key="1">
    <source>
        <dbReference type="ARBA" id="ARBA00022723"/>
    </source>
</evidence>
<dbReference type="AlphaFoldDB" id="A0A1I8BFF5"/>
<name>A0A1I8BFF5_MELHA</name>
<evidence type="ECO:0000313" key="6">
    <source>
        <dbReference type="Proteomes" id="UP000095281"/>
    </source>
</evidence>
<dbReference type="Proteomes" id="UP000095281">
    <property type="component" value="Unplaced"/>
</dbReference>
<protein>
    <submittedName>
        <fullName evidence="7">FLYWCH-type domain-containing protein</fullName>
    </submittedName>
</protein>
<dbReference type="WBParaSite" id="MhA1_Contig2171.frz3.gene3">
    <property type="protein sequence ID" value="MhA1_Contig2171.frz3.gene3"/>
    <property type="gene ID" value="MhA1_Contig2171.frz3.gene3"/>
</dbReference>
<dbReference type="GO" id="GO:0008270">
    <property type="term" value="F:zinc ion binding"/>
    <property type="evidence" value="ECO:0007669"/>
    <property type="project" value="UniProtKB-KW"/>
</dbReference>
<dbReference type="Pfam" id="PF04500">
    <property type="entry name" value="FLYWCH"/>
    <property type="match status" value="1"/>
</dbReference>
<evidence type="ECO:0000256" key="2">
    <source>
        <dbReference type="ARBA" id="ARBA00022771"/>
    </source>
</evidence>
<keyword evidence="1" id="KW-0479">Metal-binding</keyword>
<sequence>MATFGSTKRNNDCLNHCGLRYIYKEFQKTKKRYIWECDKKRNPWFCKGKVFTMDKIKDTEVSKMKDHTHPSCIEILKKNGKEENEEILVDESEFVHVLNFDEEDEEEYGDDDVVDLFVNLKNNNIIKFNENILNFDEDEEEDDDDNGENDEIGEQNNELLELREKNVDLNGAKNRLEIQLKSKINQAFELKINDMEINKIELNKLNDKLKSELQSKIDTIKLMELSHAEIVEKLRKELEDVKNENAKLDKNLNVANKT</sequence>
<organism evidence="6 7">
    <name type="scientific">Meloidogyne hapla</name>
    <name type="common">Root-knot nematode worm</name>
    <dbReference type="NCBI Taxonomy" id="6305"/>
    <lineage>
        <taxon>Eukaryota</taxon>
        <taxon>Metazoa</taxon>
        <taxon>Ecdysozoa</taxon>
        <taxon>Nematoda</taxon>
        <taxon>Chromadorea</taxon>
        <taxon>Rhabditida</taxon>
        <taxon>Tylenchina</taxon>
        <taxon>Tylenchomorpha</taxon>
        <taxon>Tylenchoidea</taxon>
        <taxon>Meloidogynidae</taxon>
        <taxon>Meloidogyninae</taxon>
        <taxon>Meloidogyne</taxon>
    </lineage>
</organism>
<dbReference type="Gene3D" id="2.20.25.240">
    <property type="match status" value="1"/>
</dbReference>
<keyword evidence="3" id="KW-0862">Zinc</keyword>
<feature type="compositionally biased region" description="Acidic residues" evidence="4">
    <location>
        <begin position="136"/>
        <end position="153"/>
    </location>
</feature>
<accession>A0A1I8BFF5</accession>
<feature type="domain" description="FLYWCH-type" evidence="5">
    <location>
        <begin position="6"/>
        <end position="69"/>
    </location>
</feature>
<keyword evidence="6" id="KW-1185">Reference proteome</keyword>
<evidence type="ECO:0000313" key="7">
    <source>
        <dbReference type="WBParaSite" id="MhA1_Contig2171.frz3.gene3"/>
    </source>
</evidence>
<reference evidence="7" key="1">
    <citation type="submission" date="2016-11" db="UniProtKB">
        <authorList>
            <consortium name="WormBaseParasite"/>
        </authorList>
    </citation>
    <scope>IDENTIFICATION</scope>
</reference>
<proteinExistence type="predicted"/>
<dbReference type="InterPro" id="IPR007588">
    <property type="entry name" value="Znf_FLYWCH"/>
</dbReference>
<evidence type="ECO:0000256" key="3">
    <source>
        <dbReference type="ARBA" id="ARBA00022833"/>
    </source>
</evidence>
<feature type="region of interest" description="Disordered" evidence="4">
    <location>
        <begin position="136"/>
        <end position="157"/>
    </location>
</feature>
<evidence type="ECO:0000256" key="4">
    <source>
        <dbReference type="SAM" id="MobiDB-lite"/>
    </source>
</evidence>
<evidence type="ECO:0000259" key="5">
    <source>
        <dbReference type="Pfam" id="PF04500"/>
    </source>
</evidence>